<dbReference type="Proteomes" id="UP000319663">
    <property type="component" value="Unassembled WGS sequence"/>
</dbReference>
<comment type="similarity">
    <text evidence="1 3">Belongs to the citrate synthase family.</text>
</comment>
<keyword evidence="2 3" id="KW-0808">Transferase</keyword>
<proteinExistence type="inferred from homology"/>
<dbReference type="GO" id="GO:0005759">
    <property type="term" value="C:mitochondrial matrix"/>
    <property type="evidence" value="ECO:0007669"/>
    <property type="project" value="TreeGrafter"/>
</dbReference>
<comment type="caution">
    <text evidence="4">The sequence shown here is derived from an EMBL/GenBank/DDBJ whole genome shotgun (WGS) entry which is preliminary data.</text>
</comment>
<dbReference type="Gene3D" id="1.10.230.10">
    <property type="entry name" value="Cytochrome P450-Terp, domain 2"/>
    <property type="match status" value="1"/>
</dbReference>
<dbReference type="InterPro" id="IPR036969">
    <property type="entry name" value="Citrate_synthase_sf"/>
</dbReference>
<dbReference type="Gene3D" id="1.10.580.10">
    <property type="entry name" value="Citrate Synthase, domain 1"/>
    <property type="match status" value="1"/>
</dbReference>
<dbReference type="InterPro" id="IPR016142">
    <property type="entry name" value="Citrate_synth-like_lrg_a-sub"/>
</dbReference>
<sequence>MSDGSLYVRDSRTCREYEIPIRRNTVLATDLKQIKASPIGANRADKVGDGLRVYDPGLQNTAVVETSMTYTDSDRGLLLFRGYSLEQLWHAEFEDMLHLMVWGKYPTPSQQESLRLTLATLMTRIPRHVSEVIERFPPPMPMVLAGLSAYLADDVDAIPAFNGGNIYHGNPEKSDRAILKTVAAYAVAVGLSCSHRRGTKFIPATADRTYFENLFTMMGLVEPFTEHPDPLKLSCFRRFAVLNADHGMALSSFSCLVTASSLADPVSCVVAALVSAYGPLHFGAPEAAYKTIQKVGTVDQVPAFLEEVKTGKRRLFGYGHRTYKTVDPRVKPIKDMLDELDKGLDPDPLLQVAREIDRLSATDEYFLKRKLYANADFYGTFFFVALGFQPEEIPLAMLSHRLVGIMAHYRECMLRRIRLFRPTHVYTGETDPVQNMDVGSKL</sequence>
<dbReference type="InterPro" id="IPR002020">
    <property type="entry name" value="Citrate_synthase"/>
</dbReference>
<evidence type="ECO:0000256" key="3">
    <source>
        <dbReference type="RuleBase" id="RU000441"/>
    </source>
</evidence>
<dbReference type="GO" id="GO:0006099">
    <property type="term" value="P:tricarboxylic acid cycle"/>
    <property type="evidence" value="ECO:0007669"/>
    <property type="project" value="TreeGrafter"/>
</dbReference>
<dbReference type="SUPFAM" id="SSF48256">
    <property type="entry name" value="Citrate synthase"/>
    <property type="match status" value="1"/>
</dbReference>
<organism evidence="4 5">
    <name type="scientific">Monascus purpureus</name>
    <name type="common">Red mold</name>
    <name type="synonym">Monascus anka</name>
    <dbReference type="NCBI Taxonomy" id="5098"/>
    <lineage>
        <taxon>Eukaryota</taxon>
        <taxon>Fungi</taxon>
        <taxon>Dikarya</taxon>
        <taxon>Ascomycota</taxon>
        <taxon>Pezizomycotina</taxon>
        <taxon>Eurotiomycetes</taxon>
        <taxon>Eurotiomycetidae</taxon>
        <taxon>Eurotiales</taxon>
        <taxon>Aspergillaceae</taxon>
        <taxon>Monascus</taxon>
    </lineage>
</organism>
<evidence type="ECO:0000256" key="1">
    <source>
        <dbReference type="ARBA" id="ARBA00010566"/>
    </source>
</evidence>
<dbReference type="GO" id="GO:0046912">
    <property type="term" value="F:acyltransferase activity, acyl groups converted into alkyl on transfer"/>
    <property type="evidence" value="ECO:0007669"/>
    <property type="project" value="InterPro"/>
</dbReference>
<dbReference type="PANTHER" id="PTHR11739:SF4">
    <property type="entry name" value="CITRATE SYNTHASE, PEROXISOMAL"/>
    <property type="match status" value="1"/>
</dbReference>
<reference evidence="4 5" key="1">
    <citation type="submission" date="2019-06" db="EMBL/GenBank/DDBJ databases">
        <title>Wine fermentation using esterase from Monascus purpureus.</title>
        <authorList>
            <person name="Geng C."/>
            <person name="Zhang Y."/>
        </authorList>
    </citation>
    <scope>NUCLEOTIDE SEQUENCE [LARGE SCALE GENOMIC DNA]</scope>
    <source>
        <strain evidence="4">HQ1</strain>
    </source>
</reference>
<dbReference type="PRINTS" id="PR00143">
    <property type="entry name" value="CITRTSNTHASE"/>
</dbReference>
<dbReference type="Pfam" id="PF00285">
    <property type="entry name" value="Citrate_synt"/>
    <property type="match status" value="1"/>
</dbReference>
<dbReference type="InterPro" id="IPR016143">
    <property type="entry name" value="Citrate_synth-like_sm_a-sub"/>
</dbReference>
<dbReference type="AlphaFoldDB" id="A0A507QXQ3"/>
<dbReference type="PANTHER" id="PTHR11739">
    <property type="entry name" value="CITRATE SYNTHASE"/>
    <property type="match status" value="1"/>
</dbReference>
<protein>
    <recommendedName>
        <fullName evidence="3">Citrate synthase</fullName>
    </recommendedName>
</protein>
<name>A0A507QXQ3_MONPU</name>
<dbReference type="STRING" id="5098.A0A507QXQ3"/>
<evidence type="ECO:0000313" key="4">
    <source>
        <dbReference type="EMBL" id="TQB72749.1"/>
    </source>
</evidence>
<dbReference type="GO" id="GO:0005975">
    <property type="term" value="P:carbohydrate metabolic process"/>
    <property type="evidence" value="ECO:0007669"/>
    <property type="project" value="TreeGrafter"/>
</dbReference>
<evidence type="ECO:0000313" key="5">
    <source>
        <dbReference type="Proteomes" id="UP000319663"/>
    </source>
</evidence>
<keyword evidence="5" id="KW-1185">Reference proteome</keyword>
<evidence type="ECO:0000256" key="2">
    <source>
        <dbReference type="ARBA" id="ARBA00022679"/>
    </source>
</evidence>
<accession>A0A507QXQ3</accession>
<dbReference type="EMBL" id="VIFY01000057">
    <property type="protein sequence ID" value="TQB72749.1"/>
    <property type="molecule type" value="Genomic_DNA"/>
</dbReference>
<gene>
    <name evidence="4" type="ORF">MPDQ_006465</name>
</gene>